<organism evidence="2 3">
    <name type="scientific">Paenibacillus azoreducens</name>
    <dbReference type="NCBI Taxonomy" id="116718"/>
    <lineage>
        <taxon>Bacteria</taxon>
        <taxon>Bacillati</taxon>
        <taxon>Bacillota</taxon>
        <taxon>Bacilli</taxon>
        <taxon>Bacillales</taxon>
        <taxon>Paenibacillaceae</taxon>
        <taxon>Paenibacillus</taxon>
    </lineage>
</organism>
<comment type="caution">
    <text evidence="2">The sequence shown here is derived from an EMBL/GenBank/DDBJ whole genome shotgun (WGS) entry which is preliminary data.</text>
</comment>
<sequence length="696" mass="78019">MERETYRIAQEADRFVGRVEERSQLSKWLQDETARSRIFSITGMGGIGKSSLMSQLSRLGKNAGCVCLWLDGRSFTPTPASFLESLSAAASLEQLEQAEPGSLRILTKAGPLKRVMLFIDNFEELSLLEGWLLDAFLPKLSSAGVAVLLASRPRLPITWITHPVWGLRMTEFRLAHFTNQEMVDYIQSFGTFPDETVGRLARLSDGHPLALALSVETAIKDKACGPDKQIISQSISARVLRELASEKLQPMVDVLTVLPEANQEMLSRLTGRTVTTQQFRELAGLSFVRSGTGGLALHDVARMHLLKDFRQREPKRLLELQCSSAQLLYGKFQRADRKQRRGIASQMLMLSKELLSPHRGYADFSGDSIPPLEQPNAADLPNLHQMLEEWCVYSVDPHMNRSYHDFLDELADRFPESIAIVRDSQGRPAGMFIIVLVYYETGLLLQRYFPNELSECFTEEEWKCEPDKADTYFPVLTAATNSMSGYSKEEIIGLLMLDHLSLLGDGSRAILVATNDVLKQQLRGIGFRIRPTATRNCDVSWAEAHILELDLREGNFGDWVLSFFKGSGEMESVMMDVFHALSPGDQERQLRKILLSLHDPVELEKYAGAFPGVGSGIDLQRFMLRLMKISGEAGLTEEYGSLLYAAYWQHAGNSDAAALECSMSRATFYRYLKKAIANFARVLAAQLQNSAMEPEH</sequence>
<reference evidence="2 3" key="1">
    <citation type="submission" date="2021-03" db="EMBL/GenBank/DDBJ databases">
        <title>Antimicrobial resistance genes in bacteria isolated from Japanese honey, and their potential for conferring macrolide and lincosamide resistance in the American foulbrood pathogen Paenibacillus larvae.</title>
        <authorList>
            <person name="Okamoto M."/>
            <person name="Kumagai M."/>
            <person name="Kanamori H."/>
            <person name="Takamatsu D."/>
        </authorList>
    </citation>
    <scope>NUCLEOTIDE SEQUENCE [LARGE SCALE GENOMIC DNA]</scope>
    <source>
        <strain evidence="2 3">J34TS1</strain>
    </source>
</reference>
<accession>A0A920CST8</accession>
<feature type="domain" description="Novel STAND NTPase 1" evidence="1">
    <location>
        <begin position="9"/>
        <end position="129"/>
    </location>
</feature>
<dbReference type="InterPro" id="IPR049052">
    <property type="entry name" value="nSTAND1"/>
</dbReference>
<dbReference type="Gene3D" id="3.40.50.300">
    <property type="entry name" value="P-loop containing nucleotide triphosphate hydrolases"/>
    <property type="match status" value="1"/>
</dbReference>
<gene>
    <name evidence="2" type="ORF">J34TS1_32690</name>
</gene>
<dbReference type="RefSeq" id="WP_212979150.1">
    <property type="nucleotide sequence ID" value="NZ_AP025343.1"/>
</dbReference>
<dbReference type="Proteomes" id="UP000682811">
    <property type="component" value="Unassembled WGS sequence"/>
</dbReference>
<keyword evidence="3" id="KW-1185">Reference proteome</keyword>
<dbReference type="EMBL" id="BORT01000014">
    <property type="protein sequence ID" value="GIO48504.1"/>
    <property type="molecule type" value="Genomic_DNA"/>
</dbReference>
<dbReference type="InterPro" id="IPR027417">
    <property type="entry name" value="P-loop_NTPase"/>
</dbReference>
<evidence type="ECO:0000313" key="2">
    <source>
        <dbReference type="EMBL" id="GIO48504.1"/>
    </source>
</evidence>
<dbReference type="AlphaFoldDB" id="A0A920CST8"/>
<dbReference type="SUPFAM" id="SSF52540">
    <property type="entry name" value="P-loop containing nucleoside triphosphate hydrolases"/>
    <property type="match status" value="1"/>
</dbReference>
<evidence type="ECO:0000259" key="1">
    <source>
        <dbReference type="Pfam" id="PF20703"/>
    </source>
</evidence>
<evidence type="ECO:0000313" key="3">
    <source>
        <dbReference type="Proteomes" id="UP000682811"/>
    </source>
</evidence>
<name>A0A920CST8_9BACL</name>
<protein>
    <recommendedName>
        <fullName evidence="1">Novel STAND NTPase 1 domain-containing protein</fullName>
    </recommendedName>
</protein>
<proteinExistence type="predicted"/>
<dbReference type="Pfam" id="PF20703">
    <property type="entry name" value="nSTAND1"/>
    <property type="match status" value="1"/>
</dbReference>